<organism evidence="1 2">
    <name type="scientific">Coemansia nantahalensis</name>
    <dbReference type="NCBI Taxonomy" id="2789366"/>
    <lineage>
        <taxon>Eukaryota</taxon>
        <taxon>Fungi</taxon>
        <taxon>Fungi incertae sedis</taxon>
        <taxon>Zoopagomycota</taxon>
        <taxon>Kickxellomycotina</taxon>
        <taxon>Kickxellomycetes</taxon>
        <taxon>Kickxellales</taxon>
        <taxon>Kickxellaceae</taxon>
        <taxon>Coemansia</taxon>
    </lineage>
</organism>
<dbReference type="Proteomes" id="UP001140234">
    <property type="component" value="Unassembled WGS sequence"/>
</dbReference>
<sequence>MHAATIDKNARVEQRKALAAWIRRMDSFDGVDEVLNLAKPQGDEARKAAADVAEHIARELEKELKAGTPESDAKLKNLSSKELCDRLKKASNAKSLAPLALIARQWTHNFRSFMKLNEDTPKHERNMYPPVSAFILYVQCQVKRLLPPAATSRTSSRAEQTTTQSGPASLTAARLLLPSIENDFKPYGFDELEKIDIALHNCSVRAKLQPRSETHIRDFFAIIECKKYQDEKDYGESLEQLIEYTRHVYRVQYNRRFAWALSVCGTKVYAVVMLHDAVLVSSAMDVSKQAGRKRFVELLVNWAVCDDVRAGYDPTMKFDPKLKHYRIQVPDMSGKMRTYTTTSYIAAAESLLGRHTRCFLAKPDYEEGGDNDVVVIKDAFAVSSPPPDDKVRNEIVLLSDITDTFEGKEVDFIYPELVRGGDVKLPAGGSHVSGISHNGVYDFEDNTGSILSLMGVARQDVPESGDNGAKAKRSSWRQQPYRVHRRLAMRPYGGHLKVAEKPAELVVVLAEAMRCHTAIHAQCQILHRDISPNNILVVRGSDGLPHGLLIDFDYAISQRRLGRSGRPGRSGTLPYMSIGNLEYDNTTQTALDDWEALLYTLCMWGTRGLTRKDRNEDKRVLADLPISQWSVGTYEKIAKAKREHMHSAESFGKNILKHFHSSCERLKPFAKELHAALFLHDGCAGAEIPEPGVVTPDDDDYNPYIDSDTQSEAEEQDATRVEDPLVERRKLEPFIVEELSKVMAKHDRLAKSSLQKALLKEAVASPSIMQETARTMETLSVQDPSAIPVAAPPLRRSQRKR</sequence>
<protein>
    <submittedName>
        <fullName evidence="1">Uncharacterized protein</fullName>
    </submittedName>
</protein>
<name>A0ACC1K8T1_9FUNG</name>
<evidence type="ECO:0000313" key="1">
    <source>
        <dbReference type="EMBL" id="KAJ2775680.1"/>
    </source>
</evidence>
<dbReference type="EMBL" id="JANBUJ010000004">
    <property type="protein sequence ID" value="KAJ2775680.1"/>
    <property type="molecule type" value="Genomic_DNA"/>
</dbReference>
<gene>
    <name evidence="1" type="ORF">IWQ57_000250</name>
</gene>
<evidence type="ECO:0000313" key="2">
    <source>
        <dbReference type="Proteomes" id="UP001140234"/>
    </source>
</evidence>
<reference evidence="1" key="1">
    <citation type="submission" date="2022-07" db="EMBL/GenBank/DDBJ databases">
        <title>Phylogenomic reconstructions and comparative analyses of Kickxellomycotina fungi.</title>
        <authorList>
            <person name="Reynolds N.K."/>
            <person name="Stajich J.E."/>
            <person name="Barry K."/>
            <person name="Grigoriev I.V."/>
            <person name="Crous P."/>
            <person name="Smith M.E."/>
        </authorList>
    </citation>
    <scope>NUCLEOTIDE SEQUENCE</scope>
    <source>
        <strain evidence="1">CBS 109366</strain>
    </source>
</reference>
<proteinExistence type="predicted"/>
<accession>A0ACC1K8T1</accession>
<comment type="caution">
    <text evidence="1">The sequence shown here is derived from an EMBL/GenBank/DDBJ whole genome shotgun (WGS) entry which is preliminary data.</text>
</comment>
<keyword evidence="2" id="KW-1185">Reference proteome</keyword>